<evidence type="ECO:0000313" key="3">
    <source>
        <dbReference type="Proteomes" id="UP001229955"/>
    </source>
</evidence>
<proteinExistence type="predicted"/>
<accession>A0AA49JZU8</accession>
<dbReference type="KEGG" id="pspc:Strain318_001516"/>
<dbReference type="EMBL" id="CP130612">
    <property type="protein sequence ID" value="WKW12233.1"/>
    <property type="molecule type" value="Genomic_DNA"/>
</dbReference>
<accession>A0AA49JUN9</accession>
<name>A0AA49JUN9_9BACT</name>
<dbReference type="RefSeq" id="WP_367885111.1">
    <property type="nucleotide sequence ID" value="NZ_CP130612.1"/>
</dbReference>
<dbReference type="Proteomes" id="UP001229955">
    <property type="component" value="Chromosome"/>
</dbReference>
<keyword evidence="3" id="KW-1185">Reference proteome</keyword>
<evidence type="ECO:0000313" key="2">
    <source>
        <dbReference type="EMBL" id="WKW15142.1"/>
    </source>
</evidence>
<protein>
    <submittedName>
        <fullName evidence="1">Uncharacterized protein</fullName>
    </submittedName>
</protein>
<organism evidence="1">
    <name type="scientific">Pseudogemmatithrix spongiicola</name>
    <dbReference type="NCBI Taxonomy" id="3062599"/>
    <lineage>
        <taxon>Bacteria</taxon>
        <taxon>Pseudomonadati</taxon>
        <taxon>Gemmatimonadota</taxon>
        <taxon>Gemmatimonadia</taxon>
        <taxon>Gemmatimonadales</taxon>
        <taxon>Gemmatimonadaceae</taxon>
        <taxon>Pseudogemmatithrix</taxon>
    </lineage>
</organism>
<dbReference type="AlphaFoldDB" id="A0AA49JUN9"/>
<reference evidence="1" key="1">
    <citation type="submission" date="2023-07" db="EMBL/GenBank/DDBJ databases">
        <authorList>
            <person name="Haufschild T."/>
            <person name="Kallscheuer N."/>
            <person name="Hammer J."/>
            <person name="Kohn T."/>
            <person name="Kabuu M."/>
            <person name="Jogler M."/>
            <person name="Wohfarth N."/>
            <person name="Heuer A."/>
            <person name="Rohde M."/>
            <person name="van Teeseling M.C.F."/>
            <person name="Jogler C."/>
        </authorList>
    </citation>
    <scope>NUCLEOTIDE SEQUENCE</scope>
    <source>
        <strain evidence="1">Strain 138</strain>
        <strain evidence="2">Strain 318</strain>
    </source>
</reference>
<gene>
    <name evidence="1" type="ORF">Strain138_001516</name>
    <name evidence="2" type="ORF">Strain318_001516</name>
</gene>
<sequence length="311" mass="33188">MLGDAGALDTLLRARALATTPLQRRQLAATEVWMRVRLGVPDELPSLRRARLVADSLLRTAIAADGDAAELAAAVLAGRLAHLLRVHDSVPASRVRPDAEGRLMLDAEILALHLAAGIGAPDSSLARRAWRVDSLISTVMPEPVRSATRASAFSRAEALAYPARHLPPELLTGLDDDYLIRLIHAEARGDSLALHAGLQDLIALRTDWSPAETAALDALIAEVALLVRGGHIAMAADWLDAALRAQRQSAPEFDPVGVVAFVRAMALRGHIAAAMQDSATARRWTGAVSELWANADAEARGMLTLWPSGKQ</sequence>
<evidence type="ECO:0000313" key="1">
    <source>
        <dbReference type="EMBL" id="WKW12233.1"/>
    </source>
</evidence>
<dbReference type="EMBL" id="CP130613">
    <property type="protein sequence ID" value="WKW15142.1"/>
    <property type="molecule type" value="Genomic_DNA"/>
</dbReference>